<name>A0A8D0H256_SPHPU</name>
<dbReference type="InterPro" id="IPR006703">
    <property type="entry name" value="G_AIG1"/>
</dbReference>
<sequence length="290" mass="33021">MKETLQEFDEETPPEPHDCGQGSELRLILIGKSGAGKSATGNTILGEDVFESKLGAMPVTQICRKVCRSWNERTIAVIDTPALFDSKFCNLETYHEIGRCAVLSHPGPHALVLVTQLGRYTEEDVAALRRAREIFGQEAMKFMIVLFTREEDLGGGSLHDYVTCSDNRNLHELVQTCGSRYCAFNNKAARDEKEGQVHKLIEIVEKMDQENRGSCYQSGLFSKAQMSHDCDHGEKCREFGEEVEQLLKLQEAQLDDVSRIRRMFMPFRNIVQRITEGVTYFCNYFFCQRQ</sequence>
<dbReference type="PROSITE" id="PS51720">
    <property type="entry name" value="G_AIG1"/>
    <property type="match status" value="1"/>
</dbReference>
<dbReference type="InterPro" id="IPR045058">
    <property type="entry name" value="GIMA/IAN/Toc"/>
</dbReference>
<dbReference type="AlphaFoldDB" id="A0A8D0H256"/>
<comment type="similarity">
    <text evidence="1">Belongs to the TRAFAC class TrmE-Era-EngA-EngB-Septin-like GTPase superfamily. AIG1/Toc34/Toc159-like paraseptin GTPase family. IAN subfamily.</text>
</comment>
<evidence type="ECO:0000256" key="1">
    <source>
        <dbReference type="ARBA" id="ARBA00008535"/>
    </source>
</evidence>
<dbReference type="PANTHER" id="PTHR10903:SF73">
    <property type="entry name" value="GTPASE IMAP FAMILY MEMBER 8"/>
    <property type="match status" value="1"/>
</dbReference>
<feature type="region of interest" description="Disordered" evidence="4">
    <location>
        <begin position="1"/>
        <end position="20"/>
    </location>
</feature>
<dbReference type="OMA" id="SWNERTI"/>
<dbReference type="CDD" id="cd01852">
    <property type="entry name" value="AIG1"/>
    <property type="match status" value="1"/>
</dbReference>
<keyword evidence="2" id="KW-0547">Nucleotide-binding</keyword>
<evidence type="ECO:0000313" key="6">
    <source>
        <dbReference type="Ensembl" id="ENSSPUP00000013041.1"/>
    </source>
</evidence>
<accession>A0A8D0H256</accession>
<protein>
    <recommendedName>
        <fullName evidence="5">AIG1-type G domain-containing protein</fullName>
    </recommendedName>
</protein>
<evidence type="ECO:0000313" key="7">
    <source>
        <dbReference type="Proteomes" id="UP000694392"/>
    </source>
</evidence>
<dbReference type="Pfam" id="PF04548">
    <property type="entry name" value="AIG1"/>
    <property type="match status" value="1"/>
</dbReference>
<evidence type="ECO:0000256" key="3">
    <source>
        <dbReference type="ARBA" id="ARBA00023134"/>
    </source>
</evidence>
<organism evidence="6 7">
    <name type="scientific">Sphenodon punctatus</name>
    <name type="common">Tuatara</name>
    <name type="synonym">Hatteria punctata</name>
    <dbReference type="NCBI Taxonomy" id="8508"/>
    <lineage>
        <taxon>Eukaryota</taxon>
        <taxon>Metazoa</taxon>
        <taxon>Chordata</taxon>
        <taxon>Craniata</taxon>
        <taxon>Vertebrata</taxon>
        <taxon>Euteleostomi</taxon>
        <taxon>Lepidosauria</taxon>
        <taxon>Sphenodontia</taxon>
        <taxon>Sphenodontidae</taxon>
        <taxon>Sphenodon</taxon>
    </lineage>
</organism>
<dbReference type="GeneTree" id="ENSGT00940000154844"/>
<dbReference type="Ensembl" id="ENSSPUT00000013913.1">
    <property type="protein sequence ID" value="ENSSPUP00000013041.1"/>
    <property type="gene ID" value="ENSSPUG00000010046.1"/>
</dbReference>
<keyword evidence="3" id="KW-0342">GTP-binding</keyword>
<reference evidence="6" key="2">
    <citation type="submission" date="2025-09" db="UniProtKB">
        <authorList>
            <consortium name="Ensembl"/>
        </authorList>
    </citation>
    <scope>IDENTIFICATION</scope>
</reference>
<reference evidence="6" key="1">
    <citation type="submission" date="2025-08" db="UniProtKB">
        <authorList>
            <consortium name="Ensembl"/>
        </authorList>
    </citation>
    <scope>IDENTIFICATION</scope>
</reference>
<dbReference type="Gene3D" id="3.40.50.300">
    <property type="entry name" value="P-loop containing nucleotide triphosphate hydrolases"/>
    <property type="match status" value="1"/>
</dbReference>
<dbReference type="FunFam" id="3.40.50.300:FF:000366">
    <property type="entry name" value="GTPase, IMAP family member 2"/>
    <property type="match status" value="1"/>
</dbReference>
<keyword evidence="7" id="KW-1185">Reference proteome</keyword>
<dbReference type="PANTHER" id="PTHR10903">
    <property type="entry name" value="GTPASE, IMAP FAMILY MEMBER-RELATED"/>
    <property type="match status" value="1"/>
</dbReference>
<evidence type="ECO:0000256" key="4">
    <source>
        <dbReference type="SAM" id="MobiDB-lite"/>
    </source>
</evidence>
<proteinExistence type="inferred from homology"/>
<feature type="compositionally biased region" description="Acidic residues" evidence="4">
    <location>
        <begin position="1"/>
        <end position="13"/>
    </location>
</feature>
<evidence type="ECO:0000259" key="5">
    <source>
        <dbReference type="PROSITE" id="PS51720"/>
    </source>
</evidence>
<dbReference type="SUPFAM" id="SSF52540">
    <property type="entry name" value="P-loop containing nucleoside triphosphate hydrolases"/>
    <property type="match status" value="1"/>
</dbReference>
<evidence type="ECO:0000256" key="2">
    <source>
        <dbReference type="ARBA" id="ARBA00022741"/>
    </source>
</evidence>
<feature type="domain" description="AIG1-type G" evidence="5">
    <location>
        <begin position="22"/>
        <end position="225"/>
    </location>
</feature>
<dbReference type="Proteomes" id="UP000694392">
    <property type="component" value="Unplaced"/>
</dbReference>
<dbReference type="GO" id="GO:0005525">
    <property type="term" value="F:GTP binding"/>
    <property type="evidence" value="ECO:0007669"/>
    <property type="project" value="UniProtKB-KW"/>
</dbReference>
<dbReference type="InterPro" id="IPR027417">
    <property type="entry name" value="P-loop_NTPase"/>
</dbReference>